<feature type="region of interest" description="Disordered" evidence="1">
    <location>
        <begin position="539"/>
        <end position="558"/>
    </location>
</feature>
<feature type="compositionally biased region" description="Low complexity" evidence="1">
    <location>
        <begin position="64"/>
        <end position="75"/>
    </location>
</feature>
<feature type="compositionally biased region" description="Polar residues" evidence="1">
    <location>
        <begin position="128"/>
        <end position="143"/>
    </location>
</feature>
<evidence type="ECO:0000313" key="3">
    <source>
        <dbReference type="Proteomes" id="UP000823388"/>
    </source>
</evidence>
<keyword evidence="3" id="KW-1185">Reference proteome</keyword>
<name>A0A8T0X531_PANVG</name>
<dbReference type="Proteomes" id="UP000823388">
    <property type="component" value="Chromosome 1N"/>
</dbReference>
<reference evidence="2" key="1">
    <citation type="submission" date="2020-05" db="EMBL/GenBank/DDBJ databases">
        <title>WGS assembly of Panicum virgatum.</title>
        <authorList>
            <person name="Lovell J.T."/>
            <person name="Jenkins J."/>
            <person name="Shu S."/>
            <person name="Juenger T.E."/>
            <person name="Schmutz J."/>
        </authorList>
    </citation>
    <scope>NUCLEOTIDE SEQUENCE</scope>
    <source>
        <strain evidence="2">AP13</strain>
    </source>
</reference>
<evidence type="ECO:0000313" key="2">
    <source>
        <dbReference type="EMBL" id="KAG2655200.1"/>
    </source>
</evidence>
<evidence type="ECO:0000256" key="1">
    <source>
        <dbReference type="SAM" id="MobiDB-lite"/>
    </source>
</evidence>
<dbReference type="AlphaFoldDB" id="A0A8T0X531"/>
<proteinExistence type="predicted"/>
<accession>A0A8T0X531</accession>
<sequence>MQSENRWKADGTAAATPPEESARMDATPDRSIGFFSAVYSRLRASACRRNDAHTHTHLHPGQEAAVARRPGDAAAAPLRSEPRLRLLQPRAAALCLCILEGQKTEFQLEATSSAAAHASDPKDKKTLQHQNDSVSHANRQNSAKKCDPMDDATNFSSDTDPAETSKLGKHHSSSVNFRDDGGGDVSWGHSKDVQPICSDKTHITNNSAFRQLIEWLAEHLSDDPEDPNHLEGTTVEHHSKSGADGAACSTLQINSLLPGCSIVHIVSNATVHADFSSSSICPKSNGCPAEEDAVQTAQTVPKSDLELRHGGVENESSKFNVAEDNWMPFILEKELLVSSHAEKNIEPHSGTSGFTLCSEETEKEDVTGGFCFVKISPELSFLSPSELVVEEGKDTSDKKSLELDKMDGDNVAVNSGEALLSMSLVNTAEPDYGTEGFSLHPQDSNMMEVPAVPNIFSVAPESNHPASLELPAENYGDSSDAQRCDVHLPEQKGQEDFLDPLVVDSFEDSFATSEFLSRSTGAEMTEVLGVVKEGLSEGASNHQNDVVAPSADGGDAENAMSYSVSVELIPNPT</sequence>
<feature type="region of interest" description="Disordered" evidence="1">
    <location>
        <begin position="54"/>
        <end position="75"/>
    </location>
</feature>
<feature type="region of interest" description="Disordered" evidence="1">
    <location>
        <begin position="223"/>
        <end position="244"/>
    </location>
</feature>
<feature type="compositionally biased region" description="Basic and acidic residues" evidence="1">
    <location>
        <begin position="223"/>
        <end position="241"/>
    </location>
</feature>
<feature type="region of interest" description="Disordered" evidence="1">
    <location>
        <begin position="115"/>
        <end position="182"/>
    </location>
</feature>
<dbReference type="EMBL" id="CM029038">
    <property type="protein sequence ID" value="KAG2655200.1"/>
    <property type="molecule type" value="Genomic_DNA"/>
</dbReference>
<gene>
    <name evidence="2" type="ORF">PVAP13_1NG546501</name>
</gene>
<comment type="caution">
    <text evidence="2">The sequence shown here is derived from an EMBL/GenBank/DDBJ whole genome shotgun (WGS) entry which is preliminary data.</text>
</comment>
<organism evidence="2 3">
    <name type="scientific">Panicum virgatum</name>
    <name type="common">Blackwell switchgrass</name>
    <dbReference type="NCBI Taxonomy" id="38727"/>
    <lineage>
        <taxon>Eukaryota</taxon>
        <taxon>Viridiplantae</taxon>
        <taxon>Streptophyta</taxon>
        <taxon>Embryophyta</taxon>
        <taxon>Tracheophyta</taxon>
        <taxon>Spermatophyta</taxon>
        <taxon>Magnoliopsida</taxon>
        <taxon>Liliopsida</taxon>
        <taxon>Poales</taxon>
        <taxon>Poaceae</taxon>
        <taxon>PACMAD clade</taxon>
        <taxon>Panicoideae</taxon>
        <taxon>Panicodae</taxon>
        <taxon>Paniceae</taxon>
        <taxon>Panicinae</taxon>
        <taxon>Panicum</taxon>
        <taxon>Panicum sect. Hiantes</taxon>
    </lineage>
</organism>
<feature type="region of interest" description="Disordered" evidence="1">
    <location>
        <begin position="1"/>
        <end position="27"/>
    </location>
</feature>
<protein>
    <submittedName>
        <fullName evidence="2">Uncharacterized protein</fullName>
    </submittedName>
</protein>